<protein>
    <submittedName>
        <fullName evidence="1">Uncharacterized protein</fullName>
    </submittedName>
</protein>
<dbReference type="RefSeq" id="WP_168736571.1">
    <property type="nucleotide sequence ID" value="NZ_JABAHZ010000001.1"/>
</dbReference>
<comment type="caution">
    <text evidence="1">The sequence shown here is derived from an EMBL/GenBank/DDBJ whole genome shotgun (WGS) entry which is preliminary data.</text>
</comment>
<proteinExistence type="predicted"/>
<dbReference type="EMBL" id="JABAHZ010000001">
    <property type="protein sequence ID" value="NLR77145.1"/>
    <property type="molecule type" value="Genomic_DNA"/>
</dbReference>
<sequence length="55" mass="6234">MKLQLLPLYMPADTHLGEALAGYPGTGRGLPFTMMMLYYFVHLKHIHLKVPGHIL</sequence>
<keyword evidence="2" id="KW-1185">Reference proteome</keyword>
<evidence type="ECO:0000313" key="1">
    <source>
        <dbReference type="EMBL" id="NLR77145.1"/>
    </source>
</evidence>
<reference evidence="1 2" key="1">
    <citation type="submission" date="2020-04" db="EMBL/GenBank/DDBJ databases">
        <authorList>
            <person name="Yin C."/>
        </authorList>
    </citation>
    <scope>NUCLEOTIDE SEQUENCE [LARGE SCALE GENOMIC DNA]</scope>
    <source>
        <strain evidence="1 2">Ak56</strain>
    </source>
</reference>
<accession>A0A847SDW1</accession>
<organism evidence="1 2">
    <name type="scientific">Chitinophaga eiseniae</name>
    <dbReference type="NCBI Taxonomy" id="634771"/>
    <lineage>
        <taxon>Bacteria</taxon>
        <taxon>Pseudomonadati</taxon>
        <taxon>Bacteroidota</taxon>
        <taxon>Chitinophagia</taxon>
        <taxon>Chitinophagales</taxon>
        <taxon>Chitinophagaceae</taxon>
        <taxon>Chitinophaga</taxon>
    </lineage>
</organism>
<dbReference type="AlphaFoldDB" id="A0A847SDW1"/>
<gene>
    <name evidence="1" type="ORF">HGH91_00810</name>
</gene>
<evidence type="ECO:0000313" key="2">
    <source>
        <dbReference type="Proteomes" id="UP000552864"/>
    </source>
</evidence>
<name>A0A847SDW1_9BACT</name>
<dbReference type="Proteomes" id="UP000552864">
    <property type="component" value="Unassembled WGS sequence"/>
</dbReference>